<reference evidence="12" key="1">
    <citation type="submission" date="2022-01" db="EMBL/GenBank/DDBJ databases">
        <title>Whole genome-based taxonomy of the Shewanellaceae.</title>
        <authorList>
            <person name="Martin-Rodriguez A.J."/>
        </authorList>
    </citation>
    <scope>NUCLEOTIDE SEQUENCE</scope>
    <source>
        <strain evidence="12">DSM 23803</strain>
    </source>
</reference>
<gene>
    <name evidence="12" type="ORF">L2749_12675</name>
</gene>
<dbReference type="EC" id="2.3.1.16" evidence="12"/>
<keyword evidence="13" id="KW-1185">Reference proteome</keyword>
<feature type="active site" description="Acyl-thioester intermediate" evidence="8">
    <location>
        <position position="94"/>
    </location>
</feature>
<protein>
    <submittedName>
        <fullName evidence="12">Acetyl-CoA C-acyltransferase</fullName>
        <ecNumber evidence="12">2.3.1.16</ecNumber>
    </submittedName>
</protein>
<dbReference type="InterPro" id="IPR002155">
    <property type="entry name" value="Thiolase"/>
</dbReference>
<evidence type="ECO:0000313" key="13">
    <source>
        <dbReference type="Proteomes" id="UP001139408"/>
    </source>
</evidence>
<dbReference type="InterPro" id="IPR020615">
    <property type="entry name" value="Thiolase_acyl_enz_int_AS"/>
</dbReference>
<dbReference type="PROSITE" id="PS00098">
    <property type="entry name" value="THIOLASE_1"/>
    <property type="match status" value="1"/>
</dbReference>
<comment type="caution">
    <text evidence="12">The sequence shown here is derived from an EMBL/GenBank/DDBJ whole genome shotgun (WGS) entry which is preliminary data.</text>
</comment>
<feature type="active site" description="Proton acceptor" evidence="8">
    <location>
        <position position="383"/>
    </location>
</feature>
<dbReference type="Gene3D" id="3.40.47.10">
    <property type="match status" value="2"/>
</dbReference>
<keyword evidence="5" id="KW-0442">Lipid degradation</keyword>
<dbReference type="PANTHER" id="PTHR18919:SF164">
    <property type="entry name" value="ACETYL-COA ACETYLTRANSFERASE"/>
    <property type="match status" value="1"/>
</dbReference>
<keyword evidence="7 9" id="KW-0012">Acyltransferase</keyword>
<organism evidence="12 13">
    <name type="scientific">Shewanella algicola</name>
    <dbReference type="NCBI Taxonomy" id="640633"/>
    <lineage>
        <taxon>Bacteria</taxon>
        <taxon>Pseudomonadati</taxon>
        <taxon>Pseudomonadota</taxon>
        <taxon>Gammaproteobacteria</taxon>
        <taxon>Alteromonadales</taxon>
        <taxon>Shewanellaceae</taxon>
        <taxon>Shewanella</taxon>
    </lineage>
</organism>
<dbReference type="InterPro" id="IPR016039">
    <property type="entry name" value="Thiolase-like"/>
</dbReference>
<feature type="active site" description="Proton acceptor" evidence="8">
    <location>
        <position position="353"/>
    </location>
</feature>
<dbReference type="GO" id="GO:0006631">
    <property type="term" value="P:fatty acid metabolic process"/>
    <property type="evidence" value="ECO:0007669"/>
    <property type="project" value="UniProtKB-KW"/>
</dbReference>
<evidence type="ECO:0000259" key="11">
    <source>
        <dbReference type="Pfam" id="PF02803"/>
    </source>
</evidence>
<dbReference type="NCBIfam" id="TIGR01930">
    <property type="entry name" value="AcCoA-C-Actrans"/>
    <property type="match status" value="1"/>
</dbReference>
<dbReference type="Pfam" id="PF00108">
    <property type="entry name" value="Thiolase_N"/>
    <property type="match status" value="1"/>
</dbReference>
<dbReference type="InterPro" id="IPR020617">
    <property type="entry name" value="Thiolase_C"/>
</dbReference>
<dbReference type="PANTHER" id="PTHR18919">
    <property type="entry name" value="ACETYL-COA C-ACYLTRANSFERASE"/>
    <property type="match status" value="1"/>
</dbReference>
<feature type="domain" description="Thiolase N-terminal" evidence="10">
    <location>
        <begin position="10"/>
        <end position="266"/>
    </location>
</feature>
<dbReference type="EMBL" id="JAKILJ010000027">
    <property type="protein sequence ID" value="MCL1106097.1"/>
    <property type="molecule type" value="Genomic_DNA"/>
</dbReference>
<dbReference type="SUPFAM" id="SSF53901">
    <property type="entry name" value="Thiolase-like"/>
    <property type="match status" value="2"/>
</dbReference>
<evidence type="ECO:0000256" key="3">
    <source>
        <dbReference type="ARBA" id="ARBA00022679"/>
    </source>
</evidence>
<dbReference type="InterPro" id="IPR020616">
    <property type="entry name" value="Thiolase_N"/>
</dbReference>
<evidence type="ECO:0000256" key="4">
    <source>
        <dbReference type="ARBA" id="ARBA00022832"/>
    </source>
</evidence>
<evidence type="ECO:0000313" key="12">
    <source>
        <dbReference type="EMBL" id="MCL1106097.1"/>
    </source>
</evidence>
<keyword evidence="2" id="KW-0963">Cytoplasm</keyword>
<name>A0A9X1Z9H9_9GAMM</name>
<keyword evidence="4" id="KW-0276">Fatty acid metabolism</keyword>
<dbReference type="GO" id="GO:0003988">
    <property type="term" value="F:acetyl-CoA C-acyltransferase activity"/>
    <property type="evidence" value="ECO:0007669"/>
    <property type="project" value="UniProtKB-EC"/>
</dbReference>
<evidence type="ECO:0000256" key="2">
    <source>
        <dbReference type="ARBA" id="ARBA00022490"/>
    </source>
</evidence>
<accession>A0A9X1Z9H9</accession>
<evidence type="ECO:0000256" key="7">
    <source>
        <dbReference type="ARBA" id="ARBA00023315"/>
    </source>
</evidence>
<dbReference type="CDD" id="cd00751">
    <property type="entry name" value="thiolase"/>
    <property type="match status" value="1"/>
</dbReference>
<dbReference type="GO" id="GO:0016042">
    <property type="term" value="P:lipid catabolic process"/>
    <property type="evidence" value="ECO:0007669"/>
    <property type="project" value="UniProtKB-KW"/>
</dbReference>
<evidence type="ECO:0000256" key="6">
    <source>
        <dbReference type="ARBA" id="ARBA00023098"/>
    </source>
</evidence>
<evidence type="ECO:0000256" key="9">
    <source>
        <dbReference type="RuleBase" id="RU003557"/>
    </source>
</evidence>
<evidence type="ECO:0000256" key="1">
    <source>
        <dbReference type="ARBA" id="ARBA00010982"/>
    </source>
</evidence>
<evidence type="ECO:0000259" key="10">
    <source>
        <dbReference type="Pfam" id="PF00108"/>
    </source>
</evidence>
<keyword evidence="3 9" id="KW-0808">Transferase</keyword>
<dbReference type="Proteomes" id="UP001139408">
    <property type="component" value="Unassembled WGS sequence"/>
</dbReference>
<dbReference type="InterPro" id="IPR020610">
    <property type="entry name" value="Thiolase_AS"/>
</dbReference>
<keyword evidence="6" id="KW-0443">Lipid metabolism</keyword>
<sequence length="396" mass="40812">MSTEQTGQDIVIVAAKRTPMGGFQGALSEVASPVLAATAIKGLLAQTGVCGDSIDEVLMGCVLPAGLGQAPARQATLGADLPLSVGATTVNKVCGSGMKTVMLAHDLIKAGSSNVVIAGGMESMSQAPYLLDKARGGMRMGHGKVMDHMFLDGLEDAYTGGAMGTFAQKTADDFALTREQMDAFALSSLDKANAAINSGAFKDEVVPVTISSRRGDVTVDTDEQPGNARPEKIPTLRPAFTKDGTITAANSSSISDGAAALMLMTRAKANELGLTIMATIKGHTTHSQEPSLFTTAPVGAMQKLFDKVQWSKEDVDLYEINEAFAMVTMLAISELGLDASKVNINGGACALGHPIGCSGARLLVTLIYALKAQGLKRGVASLCIGGGEATAMAIEV</sequence>
<proteinExistence type="inferred from homology"/>
<dbReference type="PROSITE" id="PS00099">
    <property type="entry name" value="THIOLASE_3"/>
    <property type="match status" value="1"/>
</dbReference>
<evidence type="ECO:0000256" key="5">
    <source>
        <dbReference type="ARBA" id="ARBA00022963"/>
    </source>
</evidence>
<dbReference type="FunFam" id="3.40.47.10:FF:000010">
    <property type="entry name" value="Acetyl-CoA acetyltransferase (Thiolase)"/>
    <property type="match status" value="1"/>
</dbReference>
<dbReference type="AlphaFoldDB" id="A0A9X1Z9H9"/>
<feature type="domain" description="Thiolase C-terminal" evidence="11">
    <location>
        <begin position="275"/>
        <end position="395"/>
    </location>
</feature>
<comment type="similarity">
    <text evidence="1 9">Belongs to the thiolase-like superfamily. Thiolase family.</text>
</comment>
<evidence type="ECO:0000256" key="8">
    <source>
        <dbReference type="PIRSR" id="PIRSR000429-1"/>
    </source>
</evidence>
<dbReference type="RefSeq" id="WP_188924426.1">
    <property type="nucleotide sequence ID" value="NZ_BMQI01000010.1"/>
</dbReference>
<dbReference type="PIRSF" id="PIRSF000429">
    <property type="entry name" value="Ac-CoA_Ac_transf"/>
    <property type="match status" value="1"/>
</dbReference>
<dbReference type="Pfam" id="PF02803">
    <property type="entry name" value="Thiolase_C"/>
    <property type="match status" value="1"/>
</dbReference>